<keyword evidence="1" id="KW-0479">Metal-binding</keyword>
<dbReference type="Gene3D" id="4.10.60.10">
    <property type="entry name" value="Zinc finger, CCHC-type"/>
    <property type="match status" value="1"/>
</dbReference>
<dbReference type="STRING" id="104452.A0A0L7LBS0"/>
<dbReference type="InterPro" id="IPR036875">
    <property type="entry name" value="Znf_CCHC_sf"/>
</dbReference>
<feature type="domain" description="CCHC-type" evidence="3">
    <location>
        <begin position="142"/>
        <end position="157"/>
    </location>
</feature>
<dbReference type="AlphaFoldDB" id="A0A0L7LBS0"/>
<gene>
    <name evidence="4" type="ORF">OBRU01_11607</name>
</gene>
<evidence type="ECO:0000313" key="4">
    <source>
        <dbReference type="EMBL" id="KOB72947.1"/>
    </source>
</evidence>
<keyword evidence="1" id="KW-0862">Zinc</keyword>
<feature type="compositionally biased region" description="Gly residues" evidence="2">
    <location>
        <begin position="172"/>
        <end position="182"/>
    </location>
</feature>
<dbReference type="SMART" id="SM00343">
    <property type="entry name" value="ZnF_C2HC"/>
    <property type="match status" value="2"/>
</dbReference>
<dbReference type="PROSITE" id="PS50158">
    <property type="entry name" value="ZF_CCHC"/>
    <property type="match status" value="1"/>
</dbReference>
<dbReference type="EMBL" id="JTDY01001767">
    <property type="protein sequence ID" value="KOB72947.1"/>
    <property type="molecule type" value="Genomic_DNA"/>
</dbReference>
<organism evidence="4 5">
    <name type="scientific">Operophtera brumata</name>
    <name type="common">Winter moth</name>
    <name type="synonym">Phalaena brumata</name>
    <dbReference type="NCBI Taxonomy" id="104452"/>
    <lineage>
        <taxon>Eukaryota</taxon>
        <taxon>Metazoa</taxon>
        <taxon>Ecdysozoa</taxon>
        <taxon>Arthropoda</taxon>
        <taxon>Hexapoda</taxon>
        <taxon>Insecta</taxon>
        <taxon>Pterygota</taxon>
        <taxon>Neoptera</taxon>
        <taxon>Endopterygota</taxon>
        <taxon>Lepidoptera</taxon>
        <taxon>Glossata</taxon>
        <taxon>Ditrysia</taxon>
        <taxon>Geometroidea</taxon>
        <taxon>Geometridae</taxon>
        <taxon>Larentiinae</taxon>
        <taxon>Operophtera</taxon>
    </lineage>
</organism>
<sequence>MSVGKIKEFDMSEGNWRAYGDRMEMYFKANAVKEELKLPILIASMGDAAYELLSDLASPKKPSALEYELVMEMMFNHLDPKPSLLAELEPAAASGQMVGGYAPTSVAAIRQSETICSVRGSCLSCGGFGHRAVKCKFRTYQCSQCGKVGHLRRVCPQKGAAMASGVRSGSVRGRGQGSGQARGGLSSARGIGRGAYDKWQTA</sequence>
<comment type="caution">
    <text evidence="4">The sequence shown here is derived from an EMBL/GenBank/DDBJ whole genome shotgun (WGS) entry which is preliminary data.</text>
</comment>
<evidence type="ECO:0000259" key="3">
    <source>
        <dbReference type="PROSITE" id="PS50158"/>
    </source>
</evidence>
<keyword evidence="5" id="KW-1185">Reference proteome</keyword>
<reference evidence="4 5" key="1">
    <citation type="journal article" date="2015" name="Genome Biol. Evol.">
        <title>The genome of winter moth (Operophtera brumata) provides a genomic perspective on sexual dimorphism and phenology.</title>
        <authorList>
            <person name="Derks M.F."/>
            <person name="Smit S."/>
            <person name="Salis L."/>
            <person name="Schijlen E."/>
            <person name="Bossers A."/>
            <person name="Mateman C."/>
            <person name="Pijl A.S."/>
            <person name="de Ridder D."/>
            <person name="Groenen M.A."/>
            <person name="Visser M.E."/>
            <person name="Megens H.J."/>
        </authorList>
    </citation>
    <scope>NUCLEOTIDE SEQUENCE [LARGE SCALE GENOMIC DNA]</scope>
    <source>
        <strain evidence="4">WM2013NL</strain>
        <tissue evidence="4">Head and thorax</tissue>
    </source>
</reference>
<evidence type="ECO:0000256" key="1">
    <source>
        <dbReference type="PROSITE-ProRule" id="PRU00047"/>
    </source>
</evidence>
<keyword evidence="1" id="KW-0863">Zinc-finger</keyword>
<dbReference type="InterPro" id="IPR001878">
    <property type="entry name" value="Znf_CCHC"/>
</dbReference>
<dbReference type="SUPFAM" id="SSF57756">
    <property type="entry name" value="Retrovirus zinc finger-like domains"/>
    <property type="match status" value="1"/>
</dbReference>
<dbReference type="Proteomes" id="UP000037510">
    <property type="component" value="Unassembled WGS sequence"/>
</dbReference>
<feature type="region of interest" description="Disordered" evidence="2">
    <location>
        <begin position="166"/>
        <end position="189"/>
    </location>
</feature>
<evidence type="ECO:0000313" key="5">
    <source>
        <dbReference type="Proteomes" id="UP000037510"/>
    </source>
</evidence>
<evidence type="ECO:0000256" key="2">
    <source>
        <dbReference type="SAM" id="MobiDB-lite"/>
    </source>
</evidence>
<accession>A0A0L7LBS0</accession>
<dbReference type="GO" id="GO:0003676">
    <property type="term" value="F:nucleic acid binding"/>
    <property type="evidence" value="ECO:0007669"/>
    <property type="project" value="InterPro"/>
</dbReference>
<name>A0A0L7LBS0_OPEBR</name>
<dbReference type="GO" id="GO:0008270">
    <property type="term" value="F:zinc ion binding"/>
    <property type="evidence" value="ECO:0007669"/>
    <property type="project" value="UniProtKB-KW"/>
</dbReference>
<protein>
    <submittedName>
        <fullName evidence="4">Putative retropepsins like ltr</fullName>
    </submittedName>
</protein>
<proteinExistence type="predicted"/>